<dbReference type="AlphaFoldDB" id="A0A2M9V548"/>
<comment type="caution">
    <text evidence="2">The sequence shown here is derived from an EMBL/GenBank/DDBJ whole genome shotgun (WGS) entry which is preliminary data.</text>
</comment>
<sequence>MLLILILSLIQLPCVIEGWISYFLNCIVKLISDIIFLLAIISFVWWPLDMLCGALWAGCECLKQKLFSRNIKFSDALILYTQLFPTI</sequence>
<protein>
    <recommendedName>
        <fullName evidence="4">Transmembrane protein</fullName>
    </recommendedName>
</protein>
<evidence type="ECO:0000256" key="1">
    <source>
        <dbReference type="SAM" id="Phobius"/>
    </source>
</evidence>
<feature type="transmembrane region" description="Helical" evidence="1">
    <location>
        <begin position="34"/>
        <end position="59"/>
    </location>
</feature>
<proteinExistence type="predicted"/>
<name>A0A2M9V548_BACFG</name>
<evidence type="ECO:0000313" key="3">
    <source>
        <dbReference type="Proteomes" id="UP000231846"/>
    </source>
</evidence>
<accession>A0A2M9V548</accession>
<gene>
    <name evidence="2" type="ORF">CQW34_02909</name>
</gene>
<dbReference type="Proteomes" id="UP000231846">
    <property type="component" value="Unassembled WGS sequence"/>
</dbReference>
<evidence type="ECO:0000313" key="2">
    <source>
        <dbReference type="EMBL" id="PJY73791.1"/>
    </source>
</evidence>
<keyword evidence="1" id="KW-1133">Transmembrane helix</keyword>
<organism evidence="2 3">
    <name type="scientific">Bacteroides fragilis</name>
    <dbReference type="NCBI Taxonomy" id="817"/>
    <lineage>
        <taxon>Bacteria</taxon>
        <taxon>Pseudomonadati</taxon>
        <taxon>Bacteroidota</taxon>
        <taxon>Bacteroidia</taxon>
        <taxon>Bacteroidales</taxon>
        <taxon>Bacteroidaceae</taxon>
        <taxon>Bacteroides</taxon>
    </lineage>
</organism>
<keyword evidence="1" id="KW-0472">Membrane</keyword>
<evidence type="ECO:0008006" key="4">
    <source>
        <dbReference type="Google" id="ProtNLM"/>
    </source>
</evidence>
<dbReference type="EMBL" id="PDCW01000021">
    <property type="protein sequence ID" value="PJY73791.1"/>
    <property type="molecule type" value="Genomic_DNA"/>
</dbReference>
<reference evidence="2 3" key="1">
    <citation type="journal article" date="2017" name="MBio">
        <title>Gut Symbiont Bacteroides fragilis Secretes a Eukaryotic-Like Ubiquitin Protein That Mediates Intraspecies Antagonism.</title>
        <authorList>
            <person name="Chatzidaki-Livanis M."/>
            <person name="Coyne M.J."/>
            <person name="Roelofs K.G."/>
            <person name="Gentyala R.R."/>
            <person name="Caldwell J.M."/>
            <person name="Comstock L.E."/>
        </authorList>
    </citation>
    <scope>NUCLEOTIDE SEQUENCE [LARGE SCALE GENOMIC DNA]</scope>
    <source>
        <strain evidence="2 3">12905</strain>
    </source>
</reference>
<keyword evidence="1" id="KW-0812">Transmembrane</keyword>